<dbReference type="InterPro" id="IPR021410">
    <property type="entry name" value="FAF"/>
</dbReference>
<feature type="region of interest" description="Disordered" evidence="2">
    <location>
        <begin position="148"/>
        <end position="180"/>
    </location>
</feature>
<dbReference type="PANTHER" id="PTHR33155:SF9">
    <property type="entry name" value="FANTASTIC FOUR-LIKE PROTEIN (DUF3049)"/>
    <property type="match status" value="1"/>
</dbReference>
<feature type="region of interest" description="Disordered" evidence="2">
    <location>
        <begin position="57"/>
        <end position="94"/>
    </location>
</feature>
<evidence type="ECO:0000313" key="4">
    <source>
        <dbReference type="EMBL" id="MBA4642351.1"/>
    </source>
</evidence>
<comment type="similarity">
    <text evidence="1">Belongs to the fantastic four family.</text>
</comment>
<reference evidence="4" key="1">
    <citation type="journal article" date="2013" name="J. Plant Res.">
        <title>Effect of fungi and light on seed germination of three Opuntia species from semiarid lands of central Mexico.</title>
        <authorList>
            <person name="Delgado-Sanchez P."/>
            <person name="Jimenez-Bremont J.F."/>
            <person name="Guerrero-Gonzalez Mde L."/>
            <person name="Flores J."/>
        </authorList>
    </citation>
    <scope>NUCLEOTIDE SEQUENCE</scope>
    <source>
        <tissue evidence="4">Cladode</tissue>
    </source>
</reference>
<dbReference type="InterPro" id="IPR046431">
    <property type="entry name" value="FAF_dom"/>
</dbReference>
<name>A0A7C8ZHC9_OPUST</name>
<dbReference type="PANTHER" id="PTHR33155">
    <property type="entry name" value="FANTASTIC FOUR-LIKE PROTEIN (DUF3049)"/>
    <property type="match status" value="1"/>
</dbReference>
<dbReference type="EMBL" id="GISG01128092">
    <property type="protein sequence ID" value="MBA4642351.1"/>
    <property type="molecule type" value="Transcribed_RNA"/>
</dbReference>
<feature type="region of interest" description="Disordered" evidence="2">
    <location>
        <begin position="222"/>
        <end position="271"/>
    </location>
</feature>
<accession>A0A7C8ZHC9</accession>
<sequence length="271" mass="30942">MATCRGIHHIFDTNPAIPENLSSFIDSISNPWTKINPPNPIDHHSFTEIFGELHFKENPNNTTSYSSSQINRNGTQQGQEQEPEPEEEEKWRNISKFSPYHRRSESSSSMNSESLQLCTEGLGFESLDNLEDLDMDFQSKVREKVVDQRKGYLKKGENKKGKDQRGFPPPISSIGGNNVGKPWVCFESYKEDGRFILKEVRIPTQECLHACREHGRLRLSFVQETDEDGFEEEEQEEEQQQQEEEGGGGGNDEEEVGEKEGKTKDDLEKGN</sequence>
<reference evidence="4" key="2">
    <citation type="submission" date="2020-07" db="EMBL/GenBank/DDBJ databases">
        <authorList>
            <person name="Vera ALvarez R."/>
            <person name="Arias-Moreno D.M."/>
            <person name="Jimenez-Jacinto V."/>
            <person name="Jimenez-Bremont J.F."/>
            <person name="Swaminathan K."/>
            <person name="Moose S.P."/>
            <person name="Guerrero-Gonzalez M.L."/>
            <person name="Marino-Ramirez L."/>
            <person name="Landsman D."/>
            <person name="Rodriguez-Kessler M."/>
            <person name="Delgado-Sanchez P."/>
        </authorList>
    </citation>
    <scope>NUCLEOTIDE SEQUENCE</scope>
    <source>
        <tissue evidence="4">Cladode</tissue>
    </source>
</reference>
<evidence type="ECO:0000259" key="3">
    <source>
        <dbReference type="Pfam" id="PF11250"/>
    </source>
</evidence>
<feature type="compositionally biased region" description="Acidic residues" evidence="2">
    <location>
        <begin position="224"/>
        <end position="257"/>
    </location>
</feature>
<protein>
    <recommendedName>
        <fullName evidence="3">FAF domain-containing protein</fullName>
    </recommendedName>
</protein>
<feature type="compositionally biased region" description="Basic and acidic residues" evidence="2">
    <location>
        <begin position="148"/>
        <end position="165"/>
    </location>
</feature>
<evidence type="ECO:0000256" key="1">
    <source>
        <dbReference type="ARBA" id="ARBA00008690"/>
    </source>
</evidence>
<evidence type="ECO:0000256" key="2">
    <source>
        <dbReference type="SAM" id="MobiDB-lite"/>
    </source>
</evidence>
<dbReference type="AlphaFoldDB" id="A0A7C8ZHC9"/>
<feature type="domain" description="FAF" evidence="3">
    <location>
        <begin position="167"/>
        <end position="221"/>
    </location>
</feature>
<proteinExistence type="inferred from homology"/>
<dbReference type="Pfam" id="PF11250">
    <property type="entry name" value="FAF"/>
    <property type="match status" value="1"/>
</dbReference>
<feature type="compositionally biased region" description="Polar residues" evidence="2">
    <location>
        <begin position="58"/>
        <end position="75"/>
    </location>
</feature>
<organism evidence="4">
    <name type="scientific">Opuntia streptacantha</name>
    <name type="common">Prickly pear cactus</name>
    <name type="synonym">Opuntia cardona</name>
    <dbReference type="NCBI Taxonomy" id="393608"/>
    <lineage>
        <taxon>Eukaryota</taxon>
        <taxon>Viridiplantae</taxon>
        <taxon>Streptophyta</taxon>
        <taxon>Embryophyta</taxon>
        <taxon>Tracheophyta</taxon>
        <taxon>Spermatophyta</taxon>
        <taxon>Magnoliopsida</taxon>
        <taxon>eudicotyledons</taxon>
        <taxon>Gunneridae</taxon>
        <taxon>Pentapetalae</taxon>
        <taxon>Caryophyllales</taxon>
        <taxon>Cactineae</taxon>
        <taxon>Cactaceae</taxon>
        <taxon>Opuntioideae</taxon>
        <taxon>Opuntia</taxon>
    </lineage>
</organism>
<feature type="compositionally biased region" description="Basic and acidic residues" evidence="2">
    <location>
        <begin position="258"/>
        <end position="271"/>
    </location>
</feature>